<sequence length="120" mass="13415">MLVQKLSHCPEFVAGDGTLLRELFHPDKQPLDLRYSLAHAIVPVGQTSIPHALTTSEVYYILTGEGEMHINDETQTVEPGDAIYIPPSATQFIYNSGNEPLVFICIVDPAWQKEDETVYQ</sequence>
<dbReference type="SUPFAM" id="SSF51182">
    <property type="entry name" value="RmlC-like cupins"/>
    <property type="match status" value="1"/>
</dbReference>
<feature type="domain" description="Cupin type-1" evidence="1">
    <location>
        <begin position="4"/>
        <end position="119"/>
    </location>
</feature>
<dbReference type="InterPro" id="IPR006045">
    <property type="entry name" value="Cupin_1"/>
</dbReference>
<dbReference type="Proteomes" id="UP000238634">
    <property type="component" value="Unassembled WGS sequence"/>
</dbReference>
<comment type="caution">
    <text evidence="2">The sequence shown here is derived from an EMBL/GenBank/DDBJ whole genome shotgun (WGS) entry which is preliminary data.</text>
</comment>
<protein>
    <submittedName>
        <fullName evidence="2">Cupin domain-containing protein</fullName>
    </submittedName>
</protein>
<dbReference type="OrthoDB" id="9797047at2"/>
<dbReference type="InterPro" id="IPR052044">
    <property type="entry name" value="PKS_Associated_Protein"/>
</dbReference>
<proteinExistence type="predicted"/>
<dbReference type="RefSeq" id="WP_073069539.1">
    <property type="nucleotide sequence ID" value="NZ_MPPI01000002.1"/>
</dbReference>
<evidence type="ECO:0000259" key="1">
    <source>
        <dbReference type="SMART" id="SM00835"/>
    </source>
</evidence>
<dbReference type="PANTHER" id="PTHR36114:SF1">
    <property type="entry name" value="16.7 KDA PROTEIN IN WHIE LOCUS"/>
    <property type="match status" value="1"/>
</dbReference>
<evidence type="ECO:0000313" key="2">
    <source>
        <dbReference type="EMBL" id="PSB21691.1"/>
    </source>
</evidence>
<dbReference type="PANTHER" id="PTHR36114">
    <property type="entry name" value="16.7 KDA PROTEIN IN WHIE LOCUS"/>
    <property type="match status" value="1"/>
</dbReference>
<dbReference type="Gene3D" id="2.60.120.10">
    <property type="entry name" value="Jelly Rolls"/>
    <property type="match status" value="1"/>
</dbReference>
<dbReference type="SMART" id="SM00835">
    <property type="entry name" value="Cupin_1"/>
    <property type="match status" value="1"/>
</dbReference>
<reference evidence="2 3" key="1">
    <citation type="submission" date="2018-02" db="EMBL/GenBank/DDBJ databases">
        <authorList>
            <person name="Cohen D.B."/>
            <person name="Kent A.D."/>
        </authorList>
    </citation>
    <scope>NUCLEOTIDE SEQUENCE [LARGE SCALE GENOMIC DNA]</scope>
    <source>
        <strain evidence="2 3">ULC007</strain>
    </source>
</reference>
<dbReference type="InterPro" id="IPR011051">
    <property type="entry name" value="RmlC_Cupin_sf"/>
</dbReference>
<dbReference type="AlphaFoldDB" id="A0A2T1DMJ8"/>
<reference evidence="2 3" key="2">
    <citation type="submission" date="2018-03" db="EMBL/GenBank/DDBJ databases">
        <title>The ancient ancestry and fast evolution of plastids.</title>
        <authorList>
            <person name="Moore K.R."/>
            <person name="Magnabosco C."/>
            <person name="Momper L."/>
            <person name="Gold D.A."/>
            <person name="Bosak T."/>
            <person name="Fournier G.P."/>
        </authorList>
    </citation>
    <scope>NUCLEOTIDE SEQUENCE [LARGE SCALE GENOMIC DNA]</scope>
    <source>
        <strain evidence="2 3">ULC007</strain>
    </source>
</reference>
<dbReference type="Pfam" id="PF07883">
    <property type="entry name" value="Cupin_2"/>
    <property type="match status" value="1"/>
</dbReference>
<evidence type="ECO:0000313" key="3">
    <source>
        <dbReference type="Proteomes" id="UP000238634"/>
    </source>
</evidence>
<organism evidence="2 3">
    <name type="scientific">Phormidesmis priestleyi ULC007</name>
    <dbReference type="NCBI Taxonomy" id="1920490"/>
    <lineage>
        <taxon>Bacteria</taxon>
        <taxon>Bacillati</taxon>
        <taxon>Cyanobacteriota</taxon>
        <taxon>Cyanophyceae</taxon>
        <taxon>Leptolyngbyales</taxon>
        <taxon>Leptolyngbyaceae</taxon>
        <taxon>Phormidesmis</taxon>
    </lineage>
</organism>
<dbReference type="STRING" id="1920490.GCA_001895925_01725"/>
<keyword evidence="3" id="KW-1185">Reference proteome</keyword>
<accession>A0A2T1DMJ8</accession>
<dbReference type="CDD" id="cd02214">
    <property type="entry name" value="cupin_MJ1618"/>
    <property type="match status" value="1"/>
</dbReference>
<name>A0A2T1DMJ8_9CYAN</name>
<dbReference type="InterPro" id="IPR013096">
    <property type="entry name" value="Cupin_2"/>
</dbReference>
<gene>
    <name evidence="2" type="ORF">C7B65_03685</name>
</gene>
<dbReference type="EMBL" id="PVWG01000002">
    <property type="protein sequence ID" value="PSB21691.1"/>
    <property type="molecule type" value="Genomic_DNA"/>
</dbReference>
<dbReference type="InterPro" id="IPR014710">
    <property type="entry name" value="RmlC-like_jellyroll"/>
</dbReference>